<organism evidence="1 2">
    <name type="scientific">Paramecium sonneborni</name>
    <dbReference type="NCBI Taxonomy" id="65129"/>
    <lineage>
        <taxon>Eukaryota</taxon>
        <taxon>Sar</taxon>
        <taxon>Alveolata</taxon>
        <taxon>Ciliophora</taxon>
        <taxon>Intramacronucleata</taxon>
        <taxon>Oligohymenophorea</taxon>
        <taxon>Peniculida</taxon>
        <taxon>Parameciidae</taxon>
        <taxon>Paramecium</taxon>
    </lineage>
</organism>
<dbReference type="OrthoDB" id="293481at2759"/>
<dbReference type="Proteomes" id="UP000692954">
    <property type="component" value="Unassembled WGS sequence"/>
</dbReference>
<evidence type="ECO:0000313" key="2">
    <source>
        <dbReference type="Proteomes" id="UP000692954"/>
    </source>
</evidence>
<reference evidence="1" key="1">
    <citation type="submission" date="2021-01" db="EMBL/GenBank/DDBJ databases">
        <authorList>
            <consortium name="Genoscope - CEA"/>
            <person name="William W."/>
        </authorList>
    </citation>
    <scope>NUCLEOTIDE SEQUENCE</scope>
</reference>
<comment type="caution">
    <text evidence="1">The sequence shown here is derived from an EMBL/GenBank/DDBJ whole genome shotgun (WGS) entry which is preliminary data.</text>
</comment>
<accession>A0A8S1M8W3</accession>
<evidence type="ECO:0000313" key="1">
    <source>
        <dbReference type="EMBL" id="CAD8073086.1"/>
    </source>
</evidence>
<dbReference type="EMBL" id="CAJJDN010000030">
    <property type="protein sequence ID" value="CAD8073086.1"/>
    <property type="molecule type" value="Genomic_DNA"/>
</dbReference>
<name>A0A8S1M8W3_9CILI</name>
<sequence length="95" mass="11430">MNKRQFDTQSLCRKSKKIDKRDEKSYWQELENSANSKFGKIRAPKKIIDCFEKNKSFIYLVEDCDGKNKLIPDLVLEEKFPQFMINYLEEIIQFN</sequence>
<gene>
    <name evidence="1" type="ORF">PSON_ATCC_30995.1.T0300118</name>
</gene>
<dbReference type="AlphaFoldDB" id="A0A8S1M8W3"/>
<proteinExistence type="predicted"/>
<protein>
    <submittedName>
        <fullName evidence="1">Uncharacterized protein</fullName>
    </submittedName>
</protein>
<keyword evidence="2" id="KW-1185">Reference proteome</keyword>